<name>A0A9W8NJT9_9PEZI</name>
<keyword evidence="3" id="KW-1185">Reference proteome</keyword>
<evidence type="ECO:0000313" key="2">
    <source>
        <dbReference type="EMBL" id="KAJ3577663.1"/>
    </source>
</evidence>
<keyword evidence="1" id="KW-1133">Transmembrane helix</keyword>
<evidence type="ECO:0000256" key="1">
    <source>
        <dbReference type="SAM" id="Phobius"/>
    </source>
</evidence>
<dbReference type="PANTHER" id="PTHR35896:SF3">
    <property type="entry name" value="MAJOR FACILITATOR SUPERFAMILY TRANSPORTER"/>
    <property type="match status" value="1"/>
</dbReference>
<accession>A0A9W8NJT9</accession>
<dbReference type="Proteomes" id="UP001148614">
    <property type="component" value="Unassembled WGS sequence"/>
</dbReference>
<dbReference type="AlphaFoldDB" id="A0A9W8NJT9"/>
<protein>
    <submittedName>
        <fullName evidence="2">Uncharacterized protein</fullName>
    </submittedName>
</protein>
<dbReference type="EMBL" id="JANPWZ010000330">
    <property type="protein sequence ID" value="KAJ3577663.1"/>
    <property type="molecule type" value="Genomic_DNA"/>
</dbReference>
<comment type="caution">
    <text evidence="2">The sequence shown here is derived from an EMBL/GenBank/DDBJ whole genome shotgun (WGS) entry which is preliminary data.</text>
</comment>
<dbReference type="PANTHER" id="PTHR35896">
    <property type="entry name" value="IG-LIKE DOMAIN-CONTAINING PROTEIN"/>
    <property type="match status" value="1"/>
</dbReference>
<dbReference type="OrthoDB" id="3501153at2759"/>
<reference evidence="2" key="1">
    <citation type="submission" date="2022-07" db="EMBL/GenBank/DDBJ databases">
        <title>Genome Sequence of Xylaria arbuscula.</title>
        <authorList>
            <person name="Buettner E."/>
        </authorList>
    </citation>
    <scope>NUCLEOTIDE SEQUENCE</scope>
    <source>
        <strain evidence="2">VT107</strain>
    </source>
</reference>
<evidence type="ECO:0000313" key="3">
    <source>
        <dbReference type="Proteomes" id="UP001148614"/>
    </source>
</evidence>
<proteinExistence type="predicted"/>
<gene>
    <name evidence="2" type="ORF">NPX13_g2906</name>
</gene>
<keyword evidence="1" id="KW-0812">Transmembrane</keyword>
<sequence length="243" mass="26890">MAQITHGLRNVFFPKTQNSTYDKLPITDAQDDGEQLPSEIPWKNNNPPHHRAIVRLSVIVTTLLTVSLAATALILVSKPTPKNLEEEISCGHTPAEARDAGCIFEPMMSAWVPAQCSFPELIDDNAGTFENWLFFSDETIRKPITGLELEGVRVGNYTKVFSSHGTAHDLHCLYAWRKLNLAVETGAKLIDTKSRSLHHTTHCAKHIAQLVEEGAGFLPKKQKDGMVTVTALPLLYLKCVPLV</sequence>
<feature type="transmembrane region" description="Helical" evidence="1">
    <location>
        <begin position="52"/>
        <end position="76"/>
    </location>
</feature>
<dbReference type="InterPro" id="IPR053008">
    <property type="entry name" value="Phomopsin_biosynth_assoc"/>
</dbReference>
<keyword evidence="1" id="KW-0472">Membrane</keyword>
<organism evidence="2 3">
    <name type="scientific">Xylaria arbuscula</name>
    <dbReference type="NCBI Taxonomy" id="114810"/>
    <lineage>
        <taxon>Eukaryota</taxon>
        <taxon>Fungi</taxon>
        <taxon>Dikarya</taxon>
        <taxon>Ascomycota</taxon>
        <taxon>Pezizomycotina</taxon>
        <taxon>Sordariomycetes</taxon>
        <taxon>Xylariomycetidae</taxon>
        <taxon>Xylariales</taxon>
        <taxon>Xylariaceae</taxon>
        <taxon>Xylaria</taxon>
    </lineage>
</organism>